<dbReference type="Proteomes" id="UP001152888">
    <property type="component" value="Unassembled WGS sequence"/>
</dbReference>
<proteinExistence type="predicted"/>
<organism evidence="1 2">
    <name type="scientific">Acanthoscelides obtectus</name>
    <name type="common">Bean weevil</name>
    <name type="synonym">Bruchus obtectus</name>
    <dbReference type="NCBI Taxonomy" id="200917"/>
    <lineage>
        <taxon>Eukaryota</taxon>
        <taxon>Metazoa</taxon>
        <taxon>Ecdysozoa</taxon>
        <taxon>Arthropoda</taxon>
        <taxon>Hexapoda</taxon>
        <taxon>Insecta</taxon>
        <taxon>Pterygota</taxon>
        <taxon>Neoptera</taxon>
        <taxon>Endopterygota</taxon>
        <taxon>Coleoptera</taxon>
        <taxon>Polyphaga</taxon>
        <taxon>Cucujiformia</taxon>
        <taxon>Chrysomeloidea</taxon>
        <taxon>Chrysomelidae</taxon>
        <taxon>Bruchinae</taxon>
        <taxon>Bruchini</taxon>
        <taxon>Acanthoscelides</taxon>
    </lineage>
</organism>
<sequence>MQEEVYLKKVLRQLFHVKTLDQLCWRRRRLCKKIKLSQLSGQELKRVKTLHTYHKIYKHVDWTVAFCAVSYNTLPL</sequence>
<reference evidence="1" key="1">
    <citation type="submission" date="2022-03" db="EMBL/GenBank/DDBJ databases">
        <authorList>
            <person name="Sayadi A."/>
        </authorList>
    </citation>
    <scope>NUCLEOTIDE SEQUENCE</scope>
</reference>
<evidence type="ECO:0000313" key="2">
    <source>
        <dbReference type="Proteomes" id="UP001152888"/>
    </source>
</evidence>
<evidence type="ECO:0000313" key="1">
    <source>
        <dbReference type="EMBL" id="CAH1960866.1"/>
    </source>
</evidence>
<gene>
    <name evidence="1" type="ORF">ACAOBT_LOCUS3840</name>
</gene>
<comment type="caution">
    <text evidence="1">The sequence shown here is derived from an EMBL/GenBank/DDBJ whole genome shotgun (WGS) entry which is preliminary data.</text>
</comment>
<dbReference type="EMBL" id="CAKOFQ010006690">
    <property type="protein sequence ID" value="CAH1960866.1"/>
    <property type="molecule type" value="Genomic_DNA"/>
</dbReference>
<keyword evidence="2" id="KW-1185">Reference proteome</keyword>
<accession>A0A9P0JUF0</accession>
<name>A0A9P0JUF0_ACAOB</name>
<dbReference type="AlphaFoldDB" id="A0A9P0JUF0"/>
<protein>
    <submittedName>
        <fullName evidence="1">Uncharacterized protein</fullName>
    </submittedName>
</protein>